<dbReference type="AlphaFoldDB" id="A0A6A6MHY4"/>
<accession>A0A6A6MHY4</accession>
<keyword evidence="2" id="KW-1185">Reference proteome</keyword>
<organism evidence="1 2">
    <name type="scientific">Hevea brasiliensis</name>
    <name type="common">Para rubber tree</name>
    <name type="synonym">Siphonia brasiliensis</name>
    <dbReference type="NCBI Taxonomy" id="3981"/>
    <lineage>
        <taxon>Eukaryota</taxon>
        <taxon>Viridiplantae</taxon>
        <taxon>Streptophyta</taxon>
        <taxon>Embryophyta</taxon>
        <taxon>Tracheophyta</taxon>
        <taxon>Spermatophyta</taxon>
        <taxon>Magnoliopsida</taxon>
        <taxon>eudicotyledons</taxon>
        <taxon>Gunneridae</taxon>
        <taxon>Pentapetalae</taxon>
        <taxon>rosids</taxon>
        <taxon>fabids</taxon>
        <taxon>Malpighiales</taxon>
        <taxon>Euphorbiaceae</taxon>
        <taxon>Crotonoideae</taxon>
        <taxon>Micrandreae</taxon>
        <taxon>Hevea</taxon>
    </lineage>
</organism>
<proteinExistence type="predicted"/>
<comment type="caution">
    <text evidence="1">The sequence shown here is derived from an EMBL/GenBank/DDBJ whole genome shotgun (WGS) entry which is preliminary data.</text>
</comment>
<gene>
    <name evidence="1" type="ORF">GH714_027642</name>
</gene>
<dbReference type="EMBL" id="JAAGAX010000006">
    <property type="protein sequence ID" value="KAF2311973.1"/>
    <property type="molecule type" value="Genomic_DNA"/>
</dbReference>
<reference evidence="1 2" key="1">
    <citation type="journal article" date="2020" name="Mol. Plant">
        <title>The Chromosome-Based Rubber Tree Genome Provides New Insights into Spurge Genome Evolution and Rubber Biosynthesis.</title>
        <authorList>
            <person name="Liu J."/>
            <person name="Shi C."/>
            <person name="Shi C.C."/>
            <person name="Li W."/>
            <person name="Zhang Q.J."/>
            <person name="Zhang Y."/>
            <person name="Li K."/>
            <person name="Lu H.F."/>
            <person name="Shi C."/>
            <person name="Zhu S.T."/>
            <person name="Xiao Z.Y."/>
            <person name="Nan H."/>
            <person name="Yue Y."/>
            <person name="Zhu X.G."/>
            <person name="Wu Y."/>
            <person name="Hong X.N."/>
            <person name="Fan G.Y."/>
            <person name="Tong Y."/>
            <person name="Zhang D."/>
            <person name="Mao C.L."/>
            <person name="Liu Y.L."/>
            <person name="Hao S.J."/>
            <person name="Liu W.Q."/>
            <person name="Lv M.Q."/>
            <person name="Zhang H.B."/>
            <person name="Liu Y."/>
            <person name="Hu-Tang G.R."/>
            <person name="Wang J.P."/>
            <person name="Wang J.H."/>
            <person name="Sun Y.H."/>
            <person name="Ni S.B."/>
            <person name="Chen W.B."/>
            <person name="Zhang X.C."/>
            <person name="Jiao Y.N."/>
            <person name="Eichler E.E."/>
            <person name="Li G.H."/>
            <person name="Liu X."/>
            <person name="Gao L.Z."/>
        </authorList>
    </citation>
    <scope>NUCLEOTIDE SEQUENCE [LARGE SCALE GENOMIC DNA]</scope>
    <source>
        <strain evidence="2">cv. GT1</strain>
        <tissue evidence="1">Leaf</tissue>
    </source>
</reference>
<dbReference type="Proteomes" id="UP000467840">
    <property type="component" value="Chromosome 14"/>
</dbReference>
<protein>
    <submittedName>
        <fullName evidence="1">Uncharacterized protein</fullName>
    </submittedName>
</protein>
<sequence length="103" mass="11418">MGILSKRYSDAMLMQSGIGVHYGGVVLPFVEMIIRLEVVALMGGCGRKEGREVAAAPSAVVALPTVEVRRWWWGVCVSASLRRRFGRDPTAVECSDQERRWVP</sequence>
<name>A0A6A6MHY4_HEVBR</name>
<evidence type="ECO:0000313" key="2">
    <source>
        <dbReference type="Proteomes" id="UP000467840"/>
    </source>
</evidence>
<evidence type="ECO:0000313" key="1">
    <source>
        <dbReference type="EMBL" id="KAF2311973.1"/>
    </source>
</evidence>